<dbReference type="AlphaFoldDB" id="A0A1I7X4B8"/>
<evidence type="ECO:0000313" key="3">
    <source>
        <dbReference type="WBParaSite" id="Hba_12379"/>
    </source>
</evidence>
<keyword evidence="1" id="KW-1133">Transmembrane helix</keyword>
<feature type="transmembrane region" description="Helical" evidence="1">
    <location>
        <begin position="12"/>
        <end position="31"/>
    </location>
</feature>
<reference evidence="3" key="1">
    <citation type="submission" date="2016-11" db="UniProtKB">
        <authorList>
            <consortium name="WormBaseParasite"/>
        </authorList>
    </citation>
    <scope>IDENTIFICATION</scope>
</reference>
<dbReference type="Proteomes" id="UP000095283">
    <property type="component" value="Unplaced"/>
</dbReference>
<keyword evidence="1" id="KW-0472">Membrane</keyword>
<proteinExistence type="predicted"/>
<protein>
    <submittedName>
        <fullName evidence="3">Secreted protein</fullName>
    </submittedName>
</protein>
<organism evidence="2 3">
    <name type="scientific">Heterorhabditis bacteriophora</name>
    <name type="common">Entomopathogenic nematode worm</name>
    <dbReference type="NCBI Taxonomy" id="37862"/>
    <lineage>
        <taxon>Eukaryota</taxon>
        <taxon>Metazoa</taxon>
        <taxon>Ecdysozoa</taxon>
        <taxon>Nematoda</taxon>
        <taxon>Chromadorea</taxon>
        <taxon>Rhabditida</taxon>
        <taxon>Rhabditina</taxon>
        <taxon>Rhabditomorpha</taxon>
        <taxon>Strongyloidea</taxon>
        <taxon>Heterorhabditidae</taxon>
        <taxon>Heterorhabditis</taxon>
    </lineage>
</organism>
<accession>A0A1I7X4B8</accession>
<dbReference type="WBParaSite" id="Hba_12379">
    <property type="protein sequence ID" value="Hba_12379"/>
    <property type="gene ID" value="Hba_12379"/>
</dbReference>
<name>A0A1I7X4B8_HETBA</name>
<sequence>MKKSEHKLPKMLVKLIFLKVITTCMSIFFQLTPSRQDITLRVYLVSINKFIISHHISLPGSLVEKMFYLEVSILQLSINHKVPCQITALHYPVLSLSSE</sequence>
<keyword evidence="1" id="KW-0812">Transmembrane</keyword>
<keyword evidence="2" id="KW-1185">Reference proteome</keyword>
<evidence type="ECO:0000256" key="1">
    <source>
        <dbReference type="SAM" id="Phobius"/>
    </source>
</evidence>
<evidence type="ECO:0000313" key="2">
    <source>
        <dbReference type="Proteomes" id="UP000095283"/>
    </source>
</evidence>